<dbReference type="EMBL" id="JAIWYP010000006">
    <property type="protein sequence ID" value="KAH3815922.1"/>
    <property type="molecule type" value="Genomic_DNA"/>
</dbReference>
<evidence type="ECO:0000313" key="1">
    <source>
        <dbReference type="EMBL" id="KAH3815922.1"/>
    </source>
</evidence>
<dbReference type="Proteomes" id="UP000828390">
    <property type="component" value="Unassembled WGS sequence"/>
</dbReference>
<evidence type="ECO:0008006" key="3">
    <source>
        <dbReference type="Google" id="ProtNLM"/>
    </source>
</evidence>
<comment type="caution">
    <text evidence="1">The sequence shown here is derived from an EMBL/GenBank/DDBJ whole genome shotgun (WGS) entry which is preliminary data.</text>
</comment>
<evidence type="ECO:0000313" key="2">
    <source>
        <dbReference type="Proteomes" id="UP000828390"/>
    </source>
</evidence>
<sequence>MIALSQLYIEAAIVENNNVNTGVARRIPVPEVAITGAPTYAFTGTSLVRCMKLCMRYSCSAFNFGRGICELHETFLCADVRALEARPGVSYYDVEVGDFAKVMFC</sequence>
<dbReference type="AlphaFoldDB" id="A0A9D4GFG7"/>
<proteinExistence type="predicted"/>
<reference evidence="1" key="1">
    <citation type="journal article" date="2019" name="bioRxiv">
        <title>The Genome of the Zebra Mussel, Dreissena polymorpha: A Resource for Invasive Species Research.</title>
        <authorList>
            <person name="McCartney M.A."/>
            <person name="Auch B."/>
            <person name="Kono T."/>
            <person name="Mallez S."/>
            <person name="Zhang Y."/>
            <person name="Obille A."/>
            <person name="Becker A."/>
            <person name="Abrahante J.E."/>
            <person name="Garbe J."/>
            <person name="Badalamenti J.P."/>
            <person name="Herman A."/>
            <person name="Mangelson H."/>
            <person name="Liachko I."/>
            <person name="Sullivan S."/>
            <person name="Sone E.D."/>
            <person name="Koren S."/>
            <person name="Silverstein K.A.T."/>
            <person name="Beckman K.B."/>
            <person name="Gohl D.M."/>
        </authorList>
    </citation>
    <scope>NUCLEOTIDE SEQUENCE</scope>
    <source>
        <strain evidence="1">Duluth1</strain>
        <tissue evidence="1">Whole animal</tissue>
    </source>
</reference>
<keyword evidence="2" id="KW-1185">Reference proteome</keyword>
<name>A0A9D4GFG7_DREPO</name>
<organism evidence="1 2">
    <name type="scientific">Dreissena polymorpha</name>
    <name type="common">Zebra mussel</name>
    <name type="synonym">Mytilus polymorpha</name>
    <dbReference type="NCBI Taxonomy" id="45954"/>
    <lineage>
        <taxon>Eukaryota</taxon>
        <taxon>Metazoa</taxon>
        <taxon>Spiralia</taxon>
        <taxon>Lophotrochozoa</taxon>
        <taxon>Mollusca</taxon>
        <taxon>Bivalvia</taxon>
        <taxon>Autobranchia</taxon>
        <taxon>Heteroconchia</taxon>
        <taxon>Euheterodonta</taxon>
        <taxon>Imparidentia</taxon>
        <taxon>Neoheterodontei</taxon>
        <taxon>Myida</taxon>
        <taxon>Dreissenoidea</taxon>
        <taxon>Dreissenidae</taxon>
        <taxon>Dreissena</taxon>
    </lineage>
</organism>
<gene>
    <name evidence="1" type="ORF">DPMN_144459</name>
</gene>
<reference evidence="1" key="2">
    <citation type="submission" date="2020-11" db="EMBL/GenBank/DDBJ databases">
        <authorList>
            <person name="McCartney M.A."/>
            <person name="Auch B."/>
            <person name="Kono T."/>
            <person name="Mallez S."/>
            <person name="Becker A."/>
            <person name="Gohl D.M."/>
            <person name="Silverstein K.A.T."/>
            <person name="Koren S."/>
            <person name="Bechman K.B."/>
            <person name="Herman A."/>
            <person name="Abrahante J.E."/>
            <person name="Garbe J."/>
        </authorList>
    </citation>
    <scope>NUCLEOTIDE SEQUENCE</scope>
    <source>
        <strain evidence="1">Duluth1</strain>
        <tissue evidence="1">Whole animal</tissue>
    </source>
</reference>
<accession>A0A9D4GFG7</accession>
<protein>
    <recommendedName>
        <fullName evidence="3">Apple domain-containing protein</fullName>
    </recommendedName>
</protein>